<proteinExistence type="predicted"/>
<feature type="non-terminal residue" evidence="1">
    <location>
        <position position="300"/>
    </location>
</feature>
<evidence type="ECO:0000313" key="1">
    <source>
        <dbReference type="EMBL" id="SVD22824.1"/>
    </source>
</evidence>
<dbReference type="EMBL" id="UINC01137467">
    <property type="protein sequence ID" value="SVD22824.1"/>
    <property type="molecule type" value="Genomic_DNA"/>
</dbReference>
<organism evidence="1">
    <name type="scientific">marine metagenome</name>
    <dbReference type="NCBI Taxonomy" id="408172"/>
    <lineage>
        <taxon>unclassified sequences</taxon>
        <taxon>metagenomes</taxon>
        <taxon>ecological metagenomes</taxon>
    </lineage>
</organism>
<sequence>KSGLTNLADVETLLADISSFQNDKRESIVAAASTGEDLSILSEIIVNSDSEQSLSLMQGVMDNDTGNATLLMNEIMGGEGEKKDFDIFSHIAGADTGNFEALRETIVTGMIEDQSEFAADTMAQMMKVSDAETGSYLINEITNIEPTDTGENLSMNVLASFTEIASEKMSELYQQDPTMMDALTTNAFENATEQDIGMMSTMMQNTTGRNTAMLMQSMVAYNPEMMGDVYNNLAEQDYDLFEHIESAKMEMQADPYYDPGAYDPGADPYYDPGMPEDMQTEAMYYQEQFFDDLRGEIFSE</sequence>
<dbReference type="AlphaFoldDB" id="A0A382TL45"/>
<feature type="non-terminal residue" evidence="1">
    <location>
        <position position="1"/>
    </location>
</feature>
<gene>
    <name evidence="1" type="ORF">METZ01_LOCUS375678</name>
</gene>
<reference evidence="1" key="1">
    <citation type="submission" date="2018-05" db="EMBL/GenBank/DDBJ databases">
        <authorList>
            <person name="Lanie J.A."/>
            <person name="Ng W.-L."/>
            <person name="Kazmierczak K.M."/>
            <person name="Andrzejewski T.M."/>
            <person name="Davidsen T.M."/>
            <person name="Wayne K.J."/>
            <person name="Tettelin H."/>
            <person name="Glass J.I."/>
            <person name="Rusch D."/>
            <person name="Podicherti R."/>
            <person name="Tsui H.-C.T."/>
            <person name="Winkler M.E."/>
        </authorList>
    </citation>
    <scope>NUCLEOTIDE SEQUENCE</scope>
</reference>
<accession>A0A382TL45</accession>
<protein>
    <submittedName>
        <fullName evidence="1">Uncharacterized protein</fullName>
    </submittedName>
</protein>
<name>A0A382TL45_9ZZZZ</name>